<dbReference type="RefSeq" id="XP_033686305.1">
    <property type="nucleotide sequence ID" value="XM_033823511.1"/>
</dbReference>
<dbReference type="InterPro" id="IPR007219">
    <property type="entry name" value="XnlR_reg_dom"/>
</dbReference>
<feature type="domain" description="Zn(2)-C6 fungal-type" evidence="4">
    <location>
        <begin position="30"/>
        <end position="62"/>
    </location>
</feature>
<evidence type="ECO:0000256" key="1">
    <source>
        <dbReference type="ARBA" id="ARBA00004123"/>
    </source>
</evidence>
<protein>
    <recommendedName>
        <fullName evidence="4">Zn(2)-C6 fungal-type domain-containing protein</fullName>
    </recommendedName>
</protein>
<feature type="non-terminal residue" evidence="5">
    <location>
        <position position="1"/>
    </location>
</feature>
<organism evidence="5 6">
    <name type="scientific">Trematosphaeria pertusa</name>
    <dbReference type="NCBI Taxonomy" id="390896"/>
    <lineage>
        <taxon>Eukaryota</taxon>
        <taxon>Fungi</taxon>
        <taxon>Dikarya</taxon>
        <taxon>Ascomycota</taxon>
        <taxon>Pezizomycotina</taxon>
        <taxon>Dothideomycetes</taxon>
        <taxon>Pleosporomycetidae</taxon>
        <taxon>Pleosporales</taxon>
        <taxon>Massarineae</taxon>
        <taxon>Trematosphaeriaceae</taxon>
        <taxon>Trematosphaeria</taxon>
    </lineage>
</organism>
<dbReference type="AlphaFoldDB" id="A0A6A6ILJ2"/>
<dbReference type="SUPFAM" id="SSF57701">
    <property type="entry name" value="Zn2/Cys6 DNA-binding domain"/>
    <property type="match status" value="1"/>
</dbReference>
<evidence type="ECO:0000313" key="6">
    <source>
        <dbReference type="Proteomes" id="UP000800094"/>
    </source>
</evidence>
<dbReference type="GO" id="GO:0006351">
    <property type="term" value="P:DNA-templated transcription"/>
    <property type="evidence" value="ECO:0007669"/>
    <property type="project" value="InterPro"/>
</dbReference>
<evidence type="ECO:0000259" key="4">
    <source>
        <dbReference type="PROSITE" id="PS50048"/>
    </source>
</evidence>
<keyword evidence="3" id="KW-0539">Nucleus</keyword>
<evidence type="ECO:0000256" key="2">
    <source>
        <dbReference type="ARBA" id="ARBA00022723"/>
    </source>
</evidence>
<keyword evidence="6" id="KW-1185">Reference proteome</keyword>
<sequence length="760" mass="86127">TGNLFPARLRVSHQNRRLNTTFRRNGKLQSCEPCRKGKLRCDHMMPTCGRCTRRNKPEQCVYHPAPLTKATKATNLPTPQTIDNELTSPSVSRLHMHARLHPLEAFWVCITKLSNALITLHNPSQELLEQAVSRPSLGRLSIMASRQSRSSVALCQKRMSGTSVSATESPQDFQHTAGFVHHTAILAENELSIGILPPSDSAPTSKVSQSYIDRGAAVLTLLRELPVYHRYIEKWFSFARGIIVIEPMFKLFMSGITSTWGKWLTNQNTNNELRRMSERIWENTLNPLSRLLNRNTTPREFCLSVTGENLRWEVVGLVVTLVSLLAQSLSDGDPIFCSHDDPPVDRAALVLKTHNASEICVSFCDDFGILNDLYLWLLYENTIVYCSLRTKGSYENWKKSGIISTALVYCNFHEEIKVDDNTPFFIAEMRKRLFVCCYENDKYSASYNGRPPRLTRHYCKLQLPLDLSDAQMMSDGHDLENALASLDDNGWNQRGIVQRCTFARVFVADSLITEEILEISMGDLAPEEIVRRAADIERRAVKFYDNLPDFLRIEEIDMKSAPIEILFLTYIRVDHLSHHFLLQRTLIKKVGADSSKLLAVSKEIFWFILHVINHRDVFKDFQVDFIQLLTYNGIPSAAVIAVELLHQEQDPSSTSALTNPLPRSQIIQDLSVFVACLGAVRPEANGYPSCDRGRRFLKKILDTILEPAPSRAIGSNSSAGGLGDPSLTDPLFQTSSLNDGDFMRWLESMEWEQDSWVNFN</sequence>
<dbReference type="CDD" id="cd00067">
    <property type="entry name" value="GAL4"/>
    <property type="match status" value="1"/>
</dbReference>
<dbReference type="SMART" id="SM00066">
    <property type="entry name" value="GAL4"/>
    <property type="match status" value="1"/>
</dbReference>
<dbReference type="GO" id="GO:0000981">
    <property type="term" value="F:DNA-binding transcription factor activity, RNA polymerase II-specific"/>
    <property type="evidence" value="ECO:0007669"/>
    <property type="project" value="InterPro"/>
</dbReference>
<dbReference type="PANTHER" id="PTHR31001:SF40">
    <property type="entry name" value="ZN(II)2CYS6 TRANSCRIPTION FACTOR (EUROFUNG)"/>
    <property type="match status" value="1"/>
</dbReference>
<comment type="subcellular location">
    <subcellularLocation>
        <location evidence="1">Nucleus</location>
    </subcellularLocation>
</comment>
<dbReference type="GeneID" id="54576841"/>
<dbReference type="Pfam" id="PF00172">
    <property type="entry name" value="Zn_clus"/>
    <property type="match status" value="1"/>
</dbReference>
<dbReference type="PROSITE" id="PS50048">
    <property type="entry name" value="ZN2_CY6_FUNGAL_2"/>
    <property type="match status" value="1"/>
</dbReference>
<dbReference type="OrthoDB" id="4898680at2759"/>
<dbReference type="GO" id="GO:0008270">
    <property type="term" value="F:zinc ion binding"/>
    <property type="evidence" value="ECO:0007669"/>
    <property type="project" value="InterPro"/>
</dbReference>
<dbReference type="Gene3D" id="4.10.240.10">
    <property type="entry name" value="Zn(2)-C6 fungal-type DNA-binding domain"/>
    <property type="match status" value="1"/>
</dbReference>
<dbReference type="GO" id="GO:0005634">
    <property type="term" value="C:nucleus"/>
    <property type="evidence" value="ECO:0007669"/>
    <property type="project" value="UniProtKB-SubCell"/>
</dbReference>
<evidence type="ECO:0000256" key="3">
    <source>
        <dbReference type="ARBA" id="ARBA00023242"/>
    </source>
</evidence>
<dbReference type="CDD" id="cd12148">
    <property type="entry name" value="fungal_TF_MHR"/>
    <property type="match status" value="1"/>
</dbReference>
<dbReference type="GO" id="GO:0003677">
    <property type="term" value="F:DNA binding"/>
    <property type="evidence" value="ECO:0007669"/>
    <property type="project" value="InterPro"/>
</dbReference>
<gene>
    <name evidence="5" type="ORF">BU26DRAFT_423443</name>
</gene>
<dbReference type="PROSITE" id="PS00463">
    <property type="entry name" value="ZN2_CY6_FUNGAL_1"/>
    <property type="match status" value="1"/>
</dbReference>
<dbReference type="InterPro" id="IPR050613">
    <property type="entry name" value="Sec_Metabolite_Reg"/>
</dbReference>
<dbReference type="EMBL" id="ML987193">
    <property type="protein sequence ID" value="KAF2251301.1"/>
    <property type="molecule type" value="Genomic_DNA"/>
</dbReference>
<name>A0A6A6ILJ2_9PLEO</name>
<dbReference type="InterPro" id="IPR036864">
    <property type="entry name" value="Zn2-C6_fun-type_DNA-bd_sf"/>
</dbReference>
<proteinExistence type="predicted"/>
<dbReference type="PANTHER" id="PTHR31001">
    <property type="entry name" value="UNCHARACTERIZED TRANSCRIPTIONAL REGULATORY PROTEIN"/>
    <property type="match status" value="1"/>
</dbReference>
<dbReference type="InterPro" id="IPR001138">
    <property type="entry name" value="Zn2Cys6_DnaBD"/>
</dbReference>
<evidence type="ECO:0000313" key="5">
    <source>
        <dbReference type="EMBL" id="KAF2251301.1"/>
    </source>
</evidence>
<accession>A0A6A6ILJ2</accession>
<dbReference type="Proteomes" id="UP000800094">
    <property type="component" value="Unassembled WGS sequence"/>
</dbReference>
<keyword evidence="2" id="KW-0479">Metal-binding</keyword>
<reference evidence="5" key="1">
    <citation type="journal article" date="2020" name="Stud. Mycol.">
        <title>101 Dothideomycetes genomes: a test case for predicting lifestyles and emergence of pathogens.</title>
        <authorList>
            <person name="Haridas S."/>
            <person name="Albert R."/>
            <person name="Binder M."/>
            <person name="Bloem J."/>
            <person name="Labutti K."/>
            <person name="Salamov A."/>
            <person name="Andreopoulos B."/>
            <person name="Baker S."/>
            <person name="Barry K."/>
            <person name="Bills G."/>
            <person name="Bluhm B."/>
            <person name="Cannon C."/>
            <person name="Castanera R."/>
            <person name="Culley D."/>
            <person name="Daum C."/>
            <person name="Ezra D."/>
            <person name="Gonzalez J."/>
            <person name="Henrissat B."/>
            <person name="Kuo A."/>
            <person name="Liang C."/>
            <person name="Lipzen A."/>
            <person name="Lutzoni F."/>
            <person name="Magnuson J."/>
            <person name="Mondo S."/>
            <person name="Nolan M."/>
            <person name="Ohm R."/>
            <person name="Pangilinan J."/>
            <person name="Park H.-J."/>
            <person name="Ramirez L."/>
            <person name="Alfaro M."/>
            <person name="Sun H."/>
            <person name="Tritt A."/>
            <person name="Yoshinaga Y."/>
            <person name="Zwiers L.-H."/>
            <person name="Turgeon B."/>
            <person name="Goodwin S."/>
            <person name="Spatafora J."/>
            <person name="Crous P."/>
            <person name="Grigoriev I."/>
        </authorList>
    </citation>
    <scope>NUCLEOTIDE SEQUENCE</scope>
    <source>
        <strain evidence="5">CBS 122368</strain>
    </source>
</reference>
<dbReference type="Pfam" id="PF04082">
    <property type="entry name" value="Fungal_trans"/>
    <property type="match status" value="1"/>
</dbReference>